<dbReference type="InterPro" id="IPR045861">
    <property type="entry name" value="CorA_cytoplasmic_dom"/>
</dbReference>
<reference evidence="2" key="4">
    <citation type="submission" date="2023-01" db="EMBL/GenBank/DDBJ databases">
        <title>Draft genome sequence of Methylobacterium oxalidis strain NBRC 107715.</title>
        <authorList>
            <person name="Sun Q."/>
            <person name="Mori K."/>
        </authorList>
    </citation>
    <scope>NUCLEOTIDE SEQUENCE</scope>
    <source>
        <strain evidence="2">NBRC 107715</strain>
    </source>
</reference>
<dbReference type="EMBL" id="BSPK01000105">
    <property type="protein sequence ID" value="GLS66453.1"/>
    <property type="molecule type" value="Genomic_DNA"/>
</dbReference>
<reference evidence="1 3" key="3">
    <citation type="submission" date="2019-07" db="EMBL/GenBank/DDBJ databases">
        <title>Whole genome shotgun sequence of Methylobacterium oxalidis NBRC 107715.</title>
        <authorList>
            <person name="Hosoyama A."/>
            <person name="Uohara A."/>
            <person name="Ohji S."/>
            <person name="Ichikawa N."/>
        </authorList>
    </citation>
    <scope>NUCLEOTIDE SEQUENCE [LARGE SCALE GENOMIC DNA]</scope>
    <source>
        <strain evidence="1 3">NBRC 107715</strain>
    </source>
</reference>
<dbReference type="SUPFAM" id="SSF143865">
    <property type="entry name" value="CorA soluble domain-like"/>
    <property type="match status" value="1"/>
</dbReference>
<reference evidence="4" key="2">
    <citation type="journal article" date="2019" name="Int. J. Syst. Evol. Microbiol.">
        <title>The Global Catalogue of Microorganisms (GCM) 10K type strain sequencing project: providing services to taxonomists for standard genome sequencing and annotation.</title>
        <authorList>
            <consortium name="The Broad Institute Genomics Platform"/>
            <consortium name="The Broad Institute Genome Sequencing Center for Infectious Disease"/>
            <person name="Wu L."/>
            <person name="Ma J."/>
        </authorList>
    </citation>
    <scope>NUCLEOTIDE SEQUENCE [LARGE SCALE GENOMIC DNA]</scope>
    <source>
        <strain evidence="4">NBRC 107715</strain>
    </source>
</reference>
<dbReference type="Proteomes" id="UP001156856">
    <property type="component" value="Unassembled WGS sequence"/>
</dbReference>
<dbReference type="EMBL" id="BJZU01000081">
    <property type="protein sequence ID" value="GEP05840.1"/>
    <property type="molecule type" value="Genomic_DNA"/>
</dbReference>
<keyword evidence="4" id="KW-1185">Reference proteome</keyword>
<comment type="caution">
    <text evidence="1">The sequence shown here is derived from an EMBL/GenBank/DDBJ whole genome shotgun (WGS) entry which is preliminary data.</text>
</comment>
<dbReference type="RefSeq" id="WP_147027381.1">
    <property type="nucleotide sequence ID" value="NZ_BJZU01000081.1"/>
</dbReference>
<evidence type="ECO:0000313" key="3">
    <source>
        <dbReference type="Proteomes" id="UP000321960"/>
    </source>
</evidence>
<gene>
    <name evidence="2" type="ORF">GCM10007888_48360</name>
    <name evidence="1" type="ORF">MOX02_38780</name>
</gene>
<name>A0A512J7D7_9HYPH</name>
<proteinExistence type="predicted"/>
<dbReference type="Gene3D" id="3.30.460.20">
    <property type="entry name" value="CorA soluble domain-like"/>
    <property type="match status" value="1"/>
</dbReference>
<dbReference type="Proteomes" id="UP000321960">
    <property type="component" value="Unassembled WGS sequence"/>
</dbReference>
<organism evidence="1 3">
    <name type="scientific">Methylobacterium oxalidis</name>
    <dbReference type="NCBI Taxonomy" id="944322"/>
    <lineage>
        <taxon>Bacteria</taxon>
        <taxon>Pseudomonadati</taxon>
        <taxon>Pseudomonadota</taxon>
        <taxon>Alphaproteobacteria</taxon>
        <taxon>Hyphomicrobiales</taxon>
        <taxon>Methylobacteriaceae</taxon>
        <taxon>Methylobacterium</taxon>
    </lineage>
</organism>
<accession>A0A512J7D7</accession>
<dbReference type="AlphaFoldDB" id="A0A512J7D7"/>
<evidence type="ECO:0000313" key="1">
    <source>
        <dbReference type="EMBL" id="GEP05840.1"/>
    </source>
</evidence>
<protein>
    <submittedName>
        <fullName evidence="1">Uncharacterized protein</fullName>
    </submittedName>
</protein>
<sequence>MSVPGAPTCRSSRRARRPRHFGWIGLYEPPSDLLAQVQARFGLHPLAIEDGQTVHHRPKLERYG</sequence>
<evidence type="ECO:0000313" key="4">
    <source>
        <dbReference type="Proteomes" id="UP001156856"/>
    </source>
</evidence>
<reference evidence="2" key="1">
    <citation type="journal article" date="2014" name="Int. J. Syst. Evol. Microbiol.">
        <title>Complete genome of a new Firmicutes species belonging to the dominant human colonic microbiota ('Ruminococcus bicirculans') reveals two chromosomes and a selective capacity to utilize plant glucans.</title>
        <authorList>
            <consortium name="NISC Comparative Sequencing Program"/>
            <person name="Wegmann U."/>
            <person name="Louis P."/>
            <person name="Goesmann A."/>
            <person name="Henrissat B."/>
            <person name="Duncan S.H."/>
            <person name="Flint H.J."/>
        </authorList>
    </citation>
    <scope>NUCLEOTIDE SEQUENCE</scope>
    <source>
        <strain evidence="2">NBRC 107715</strain>
    </source>
</reference>
<evidence type="ECO:0000313" key="2">
    <source>
        <dbReference type="EMBL" id="GLS66453.1"/>
    </source>
</evidence>
<dbReference type="OrthoDB" id="9803416at2"/>